<evidence type="ECO:0000313" key="1">
    <source>
        <dbReference type="Proteomes" id="UP000095280"/>
    </source>
</evidence>
<name>A0A1I8JCL4_9PLAT</name>
<accession>A0A1I8JCL4</accession>
<evidence type="ECO:0000313" key="2">
    <source>
        <dbReference type="WBParaSite" id="maker-uti_cns_0047086-snap-gene-0.5-mRNA-1"/>
    </source>
</evidence>
<protein>
    <submittedName>
        <fullName evidence="2">Secreted protein</fullName>
    </submittedName>
</protein>
<keyword evidence="1" id="KW-1185">Reference proteome</keyword>
<sequence>MHTQLRTALLAILVAGIGPIVFVGGFHVGLVDEDPNPALEWLSIDPRARNLQQSENQPQQQGPAINKRFLFHSNGDCYVLRVQCFTNRDCARRHNSLSYRCVMRRCAVICHHVNNGL</sequence>
<proteinExistence type="predicted"/>
<dbReference type="AlphaFoldDB" id="A0A1I8JCL4"/>
<organism evidence="1 2">
    <name type="scientific">Macrostomum lignano</name>
    <dbReference type="NCBI Taxonomy" id="282301"/>
    <lineage>
        <taxon>Eukaryota</taxon>
        <taxon>Metazoa</taxon>
        <taxon>Spiralia</taxon>
        <taxon>Lophotrochozoa</taxon>
        <taxon>Platyhelminthes</taxon>
        <taxon>Rhabditophora</taxon>
        <taxon>Macrostomorpha</taxon>
        <taxon>Macrostomida</taxon>
        <taxon>Macrostomidae</taxon>
        <taxon>Macrostomum</taxon>
    </lineage>
</organism>
<dbReference type="WBParaSite" id="maker-uti_cns_0047086-snap-gene-0.5-mRNA-1">
    <property type="protein sequence ID" value="maker-uti_cns_0047086-snap-gene-0.5-mRNA-1"/>
    <property type="gene ID" value="maker-uti_cns_0047086-snap-gene-0.5"/>
</dbReference>
<reference evidence="2" key="1">
    <citation type="submission" date="2016-11" db="UniProtKB">
        <authorList>
            <consortium name="WormBaseParasite"/>
        </authorList>
    </citation>
    <scope>IDENTIFICATION</scope>
</reference>
<dbReference type="Proteomes" id="UP000095280">
    <property type="component" value="Unplaced"/>
</dbReference>